<reference evidence="3" key="1">
    <citation type="journal article" date="2002" name="Science">
        <title>The draft genome of Ciona intestinalis: insights into chordate and vertebrate origins.</title>
        <authorList>
            <person name="Dehal P."/>
            <person name="Satou Y."/>
            <person name="Campbell R.K."/>
            <person name="Chapman J."/>
            <person name="Degnan B."/>
            <person name="De Tomaso A."/>
            <person name="Davidson B."/>
            <person name="Di Gregorio A."/>
            <person name="Gelpke M."/>
            <person name="Goodstein D.M."/>
            <person name="Harafuji N."/>
            <person name="Hastings K.E."/>
            <person name="Ho I."/>
            <person name="Hotta K."/>
            <person name="Huang W."/>
            <person name="Kawashima T."/>
            <person name="Lemaire P."/>
            <person name="Martinez D."/>
            <person name="Meinertzhagen I.A."/>
            <person name="Necula S."/>
            <person name="Nonaka M."/>
            <person name="Putnam N."/>
            <person name="Rash S."/>
            <person name="Saiga H."/>
            <person name="Satake M."/>
            <person name="Terry A."/>
            <person name="Yamada L."/>
            <person name="Wang H.G."/>
            <person name="Awazu S."/>
            <person name="Azumi K."/>
            <person name="Boore J."/>
            <person name="Branno M."/>
            <person name="Chin-Bow S."/>
            <person name="DeSantis R."/>
            <person name="Doyle S."/>
            <person name="Francino P."/>
            <person name="Keys D.N."/>
            <person name="Haga S."/>
            <person name="Hayashi H."/>
            <person name="Hino K."/>
            <person name="Imai K.S."/>
            <person name="Inaba K."/>
            <person name="Kano S."/>
            <person name="Kobayashi K."/>
            <person name="Kobayashi M."/>
            <person name="Lee B.I."/>
            <person name="Makabe K.W."/>
            <person name="Manohar C."/>
            <person name="Matassi G."/>
            <person name="Medina M."/>
            <person name="Mochizuki Y."/>
            <person name="Mount S."/>
            <person name="Morishita T."/>
            <person name="Miura S."/>
            <person name="Nakayama A."/>
            <person name="Nishizaka S."/>
            <person name="Nomoto H."/>
            <person name="Ohta F."/>
            <person name="Oishi K."/>
            <person name="Rigoutsos I."/>
            <person name="Sano M."/>
            <person name="Sasaki A."/>
            <person name="Sasakura Y."/>
            <person name="Shoguchi E."/>
            <person name="Shin-i T."/>
            <person name="Spagnuolo A."/>
            <person name="Stainier D."/>
            <person name="Suzuki M.M."/>
            <person name="Tassy O."/>
            <person name="Takatori N."/>
            <person name="Tokuoka M."/>
            <person name="Yagi K."/>
            <person name="Yoshizaki F."/>
            <person name="Wada S."/>
            <person name="Zhang C."/>
            <person name="Hyatt P.D."/>
            <person name="Larimer F."/>
            <person name="Detter C."/>
            <person name="Doggett N."/>
            <person name="Glavina T."/>
            <person name="Hawkins T."/>
            <person name="Richardson P."/>
            <person name="Lucas S."/>
            <person name="Kohara Y."/>
            <person name="Levine M."/>
            <person name="Satoh N."/>
            <person name="Rokhsar D.S."/>
        </authorList>
    </citation>
    <scope>NUCLEOTIDE SEQUENCE [LARGE SCALE GENOMIC DNA]</scope>
</reference>
<evidence type="ECO:0000256" key="1">
    <source>
        <dbReference type="SAM" id="MobiDB-lite"/>
    </source>
</evidence>
<reference evidence="2" key="2">
    <citation type="journal article" date="2008" name="Genome Biol.">
        <title>Improved genome assembly and evidence-based global gene model set for the chordate Ciona intestinalis: new insight into intron and operon populations.</title>
        <authorList>
            <person name="Satou Y."/>
            <person name="Mineta K."/>
            <person name="Ogasawara M."/>
            <person name="Sasakura Y."/>
            <person name="Shoguchi E."/>
            <person name="Ueno K."/>
            <person name="Yamada L."/>
            <person name="Matsumoto J."/>
            <person name="Wasserscheid J."/>
            <person name="Dewar K."/>
            <person name="Wiley G.B."/>
            <person name="Macmil S.L."/>
            <person name="Roe B.A."/>
            <person name="Zeller R.W."/>
            <person name="Hastings K.E."/>
            <person name="Lemaire P."/>
            <person name="Lindquist E."/>
            <person name="Endo T."/>
            <person name="Hotta K."/>
            <person name="Inaba K."/>
        </authorList>
    </citation>
    <scope>NUCLEOTIDE SEQUENCE [LARGE SCALE GENOMIC DNA]</scope>
    <source>
        <strain evidence="2">wild type</strain>
    </source>
</reference>
<dbReference type="PANTHER" id="PTHR47236">
    <property type="entry name" value="GENE, 32742-RELATED-RELATED"/>
    <property type="match status" value="1"/>
</dbReference>
<dbReference type="PANTHER" id="PTHR47236:SF4">
    <property type="entry name" value="GENE 9195-RELATED"/>
    <property type="match status" value="1"/>
</dbReference>
<sequence>MEQQKVEKDEVLLALKEDRDASASNKIKEAEKEYLDDVAKKSGGVSSMEAFIQDTLLPRHLLEMRNLMEKIKLEVEAGRKKAEIQATSERDEAREKLTQQQTAEVSQLLIAHAGEPANKVLKLKKKLEAKHKEELKKFDKDTNDVIASAVQSALTKVQINQSESKLKLRESHLRELSEALLEFNPEEMLKKQFADESSSAAQEVLAFREMKKREIDEKIKQLKKERMKVREEASAKLLEQQTSDDLDELKAKEMMTQQEAERKEREILASNLSSDEKEKLLNEHRMNVKRIEDKLQAEKSRTQKKLQEQLEERRKRRRELQSTSGSSVEYHKEVSEDERSLDGRDGKSEDGKIGDVGDGVGKIMIIDNTKVDGGNFMLPFMIQSFTQELEVLDTKLRSSFEKNRINGATTTPFIDINDAQWMMDGSLVTLETHKLAPNQYIVYKFGLFVAKMLKPVFEMDKDVSILIATCVPENKYDRNAFRRSFFYQHSSQTLYIRVDHLSSVGDFMMVVLHCFAHITVGQMDDDADPYFLRAFYKGLKIACEDLFFTRARSGGSGDSTTLSRVEGKDLSLSILDHLVDTDVITPTSDVFSTKAFLTRMMKYGNFQSSNTLTNMIKYKPTFQQQQSVTRRMLQLANPDRAKPIILQPGLVHTSLVPSTPHTVVQQQISRLNDKLDWYNHHLVACVENQNAIAEKQNNGDKDAEFYRNEIMKIETQREVLLKEMKIMELTIHEKQRALQ</sequence>
<dbReference type="EMBL" id="EAAA01000837">
    <property type="status" value="NOT_ANNOTATED_CDS"/>
    <property type="molecule type" value="Genomic_DNA"/>
</dbReference>
<name>H2XP33_CIOIN</name>
<organism evidence="2 3">
    <name type="scientific">Ciona intestinalis</name>
    <name type="common">Transparent sea squirt</name>
    <name type="synonym">Ascidia intestinalis</name>
    <dbReference type="NCBI Taxonomy" id="7719"/>
    <lineage>
        <taxon>Eukaryota</taxon>
        <taxon>Metazoa</taxon>
        <taxon>Chordata</taxon>
        <taxon>Tunicata</taxon>
        <taxon>Ascidiacea</taxon>
        <taxon>Phlebobranchia</taxon>
        <taxon>Cionidae</taxon>
        <taxon>Ciona</taxon>
    </lineage>
</organism>
<evidence type="ECO:0000313" key="3">
    <source>
        <dbReference type="Proteomes" id="UP000008144"/>
    </source>
</evidence>
<dbReference type="Ensembl" id="ENSCINT00000033659.1">
    <property type="protein sequence ID" value="ENSCINP00000031416.1"/>
    <property type="gene ID" value="ENSCING00000018188.1"/>
</dbReference>
<feature type="compositionally biased region" description="Basic and acidic residues" evidence="1">
    <location>
        <begin position="329"/>
        <end position="353"/>
    </location>
</feature>
<dbReference type="GeneTree" id="ENSGT00660000096969"/>
<proteinExistence type="predicted"/>
<dbReference type="AlphaFoldDB" id="H2XP33"/>
<reference evidence="2" key="4">
    <citation type="submission" date="2025-09" db="UniProtKB">
        <authorList>
            <consortium name="Ensembl"/>
        </authorList>
    </citation>
    <scope>IDENTIFICATION</scope>
</reference>
<dbReference type="Proteomes" id="UP000008144">
    <property type="component" value="Chromosome 11"/>
</dbReference>
<feature type="compositionally biased region" description="Basic and acidic residues" evidence="1">
    <location>
        <begin position="274"/>
        <end position="313"/>
    </location>
</feature>
<feature type="region of interest" description="Disordered" evidence="1">
    <location>
        <begin position="255"/>
        <end position="353"/>
    </location>
</feature>
<protein>
    <submittedName>
        <fullName evidence="2">Uncharacterized protein</fullName>
    </submittedName>
</protein>
<dbReference type="InParanoid" id="H2XP33"/>
<accession>H2XP33</accession>
<feature type="compositionally biased region" description="Basic and acidic residues" evidence="1">
    <location>
        <begin position="255"/>
        <end position="267"/>
    </location>
</feature>
<dbReference type="HOGENOM" id="CLU_375497_0_0_1"/>
<keyword evidence="3" id="KW-1185">Reference proteome</keyword>
<evidence type="ECO:0000313" key="2">
    <source>
        <dbReference type="Ensembl" id="ENSCINP00000031416.1"/>
    </source>
</evidence>
<reference evidence="2" key="3">
    <citation type="submission" date="2025-08" db="UniProtKB">
        <authorList>
            <consortium name="Ensembl"/>
        </authorList>
    </citation>
    <scope>IDENTIFICATION</scope>
</reference>
<dbReference type="STRING" id="7719.ENSCINP00000031416"/>